<dbReference type="CDD" id="cd09076">
    <property type="entry name" value="L1-EN"/>
    <property type="match status" value="1"/>
</dbReference>
<dbReference type="Pfam" id="PF00078">
    <property type="entry name" value="RVT_1"/>
    <property type="match status" value="1"/>
</dbReference>
<keyword evidence="20" id="KW-0175">Coiled coil</keyword>
<keyword evidence="22" id="KW-1133">Transmembrane helix</keyword>
<feature type="domain" description="Aminopeptidase N-like N-terminal" evidence="27">
    <location>
        <begin position="19"/>
        <end position="203"/>
    </location>
</feature>
<comment type="subcellular location">
    <subcellularLocation>
        <location evidence="3">Cytoplasm</location>
    </subcellularLocation>
    <subcellularLocation>
        <location evidence="2">Microsome membrane</location>
        <topology evidence="2">Peripheral membrane protein</topology>
    </subcellularLocation>
</comment>
<sequence length="1958" mass="221927">MGKYEEFRCKARLPKFAIPKRYDLYLKPDLDACTFSGGVRISVDIVLETKFIVLNAADLAVDPKSVRFQSKDAADVEAVEVVVFEDDEILVLEFGQTLPLGLGLLSISSFEGTLNDQMKGFYRSKYEDNGEQKNMAVTQFEPADARRCFPCWDEPACKATFKITLEVPSQLVALSNMPIFEEKLNGNLKIVSYQESPIMSTYLVAAVVGLFDYVEDHTPDGIQVRVYCQVGKADQGKFALDVAVKTLGLYKEYFATPYLLPKLDMIAIPDFAAGAMENYGLVTYRETALLYDDKHSAAANKQRVATVVAHELAHQWFGNLVTMEWWTHLWLNEGFATWVSYLAADGLFPEWKIWTQFLDESTEGLRLDGLSESHPIEVDINHAREIDEIFDAISYRKGASVIRMLQSYLGPDVFQIAFLFHSNRNVYCRVLFDLLADTQNLLHQHDSKAIYLTKVQGRNDLEVNGLVSAVALMRFGAPPRASGDSPPVFESDPGNRAATATAATGNRHHCRRRPPPVTGKFISSATAEFIPMIEAVDSDGHLRSCPSGLGGVGGYRGTKSYNRVAGSRRIRVGSWNVGSLTSKLFELCDSPGRHKVDIVCFQETKWKGSRARVGNGYKLWYSGSSKARNGVGVMVAGRLKDDVVRVTRRSDTIMAISVVIDGEAVNVIIVYAPHVGLSDADKKRFWDALDELVRECPADERLIIGGDLNGHIGAAADGYAGVHGGFGFGDRNAEGRTFLEFATAYEMVVANSFFRKSEAHLITFQSGGHITQIDYLLNLKGEAVETFRANVFEKLSALEDVTSARNADQMWNTFADVIRDVAKDSLGVASESAKTYSTHRESWWFCEEVQTKVATKQSRFKELLACRDGIHEDIDLAKERYKAAKREAKIAVAREKDEAYEDLYKKLDSKEGANDIYKIAKARERKRRDIGNVRYIKDEGGRTIAREEDIRKRWGEYFSSLFNESTPIESRSYRQQMHYDCYYSRINQEEVRDALQRMGRNKAVGPDQILVEAWRCLEDEGVKWLTCLFNKILSAKMPDEWRSSEVIPIYKNKGDAQTCSNYRGIKLFSHTMKLWERVIERRLRETRVSENQFGFMPGRSTTEAIHLLRSLMEKYRERQRDLHMAFLHLEKAYDSVPRELVWRTLRDKITLRRYSRVIMDMYPCTNHNGEHKVFPGGNDIVLIAVSAEGLNNKIERLREALEDNGLRVSREKTEYLRCDFGRYEVAHQEVDIRIGDRILQPNESFRYLGWVIHRSRRIDKDVAHLIGVGWMKWRAASGVLYDRRIPLKLKGKFYRVAIRLAMLYGSECWPITKAQANRVEVAELRMLRWTCGKTVEETTICPVRRVEAMLIEGSRRRGLSRVILVLMSLVCFYAYLVAFSLGRFALRLFGVCSFFLDVVLLVACLLLVCFRYLSLSNTLMHTYTGRRSSRSSLSISGFILEIGVGPVYVHLPHIPLRRDWRALAKYIKKHACSNAKTEDLWAVLEEESNQPVNKLMNSWTKQMGYPVVSVSLKDNKLEFEQRQFLSSGSPGEGQWVVPITLCRGSYEVQKSFLLEARSQTVDTTFLFGSSVSDNESPRSWIKINVDGAGFYRVKYDDHLSGKLRYAIESKSLSAMDRYGILDDSFALSMAGQLPLSSLLTLMGAYIISFIFTGILDDSFALSMAGQLPLSSLLTLMGAYREEPEYTVLSNLITISSKVASVVADADSTLLDNLKIFFINLFQNSAERIGLDPKQGESHLDALLRGELFATLAVFGHEETLEEASKRFQAYLEDRNTHLLPPDIRRAVYVAVMKKVTSTNRSGFDSLLKVYRETDLSQEKTRILGALGSCSDPDIILEVLNFLLTPEVRSQDVVFGLAVSREGREVAWNWLKNNWEHISNTWGRGFLITRFVSAVVSPFSSYEKVKEVEEFFASRAKPSIARTLKQSIERVQINAKWVETCRNEKSLADCLQELAYRKY</sequence>
<feature type="domain" description="Peptidase M1 membrane alanine aminopeptidase" evidence="24">
    <location>
        <begin position="238"/>
        <end position="418"/>
    </location>
</feature>
<evidence type="ECO:0000259" key="26">
    <source>
        <dbReference type="Pfam" id="PF11838"/>
    </source>
</evidence>
<keyword evidence="9 18" id="KW-0479">Metal-binding</keyword>
<evidence type="ECO:0000259" key="24">
    <source>
        <dbReference type="Pfam" id="PF01433"/>
    </source>
</evidence>
<dbReference type="Gene3D" id="1.25.50.20">
    <property type="match status" value="1"/>
</dbReference>
<proteinExistence type="inferred from homology"/>
<dbReference type="EMBL" id="BKCJ010002398">
    <property type="protein sequence ID" value="GEU48282.1"/>
    <property type="molecule type" value="Genomic_DNA"/>
</dbReference>
<evidence type="ECO:0000256" key="4">
    <source>
        <dbReference type="ARBA" id="ARBA00010136"/>
    </source>
</evidence>
<keyword evidence="13" id="KW-0492">Microsome</keyword>
<dbReference type="Pfam" id="PF17900">
    <property type="entry name" value="Peptidase_M1_N"/>
    <property type="match status" value="1"/>
</dbReference>
<evidence type="ECO:0000256" key="11">
    <source>
        <dbReference type="ARBA" id="ARBA00022824"/>
    </source>
</evidence>
<feature type="transmembrane region" description="Helical" evidence="22">
    <location>
        <begin position="1362"/>
        <end position="1381"/>
    </location>
</feature>
<dbReference type="InterPro" id="IPR027268">
    <property type="entry name" value="Peptidase_M4/M1_CTD_sf"/>
</dbReference>
<evidence type="ECO:0000259" key="23">
    <source>
        <dbReference type="Pfam" id="PF00078"/>
    </source>
</evidence>
<dbReference type="InterPro" id="IPR001930">
    <property type="entry name" value="Peptidase_M1"/>
</dbReference>
<feature type="domain" description="Endonuclease/exonuclease/phosphatase" evidence="25">
    <location>
        <begin position="573"/>
        <end position="710"/>
    </location>
</feature>
<feature type="domain" description="ERAP1-like C-terminal" evidence="26">
    <location>
        <begin position="1652"/>
        <end position="1931"/>
    </location>
</feature>
<dbReference type="InterPro" id="IPR036691">
    <property type="entry name" value="Endo/exonu/phosph_ase_sf"/>
</dbReference>
<feature type="domain" description="ERAP1-like C-terminal" evidence="26">
    <location>
        <begin position="1580"/>
        <end position="1645"/>
    </location>
</feature>
<protein>
    <recommendedName>
        <fullName evidence="5">membrane alanyl aminopeptidase</fullName>
        <ecNumber evidence="5">3.4.11.2</ecNumber>
    </recommendedName>
    <alternativeName>
        <fullName evidence="16">Alpha-aminoacylpeptide hydrolase</fullName>
    </alternativeName>
</protein>
<dbReference type="InterPro" id="IPR042097">
    <property type="entry name" value="Aminopeptidase_N-like_N_sf"/>
</dbReference>
<keyword evidence="8" id="KW-0645">Protease</keyword>
<dbReference type="GO" id="GO:0005737">
    <property type="term" value="C:cytoplasm"/>
    <property type="evidence" value="ECO:0007669"/>
    <property type="project" value="UniProtKB-SubCell"/>
</dbReference>
<evidence type="ECO:0000256" key="10">
    <source>
        <dbReference type="ARBA" id="ARBA00022801"/>
    </source>
</evidence>
<evidence type="ECO:0000256" key="1">
    <source>
        <dbReference type="ARBA" id="ARBA00000098"/>
    </source>
</evidence>
<evidence type="ECO:0000256" key="5">
    <source>
        <dbReference type="ARBA" id="ARBA00012564"/>
    </source>
</evidence>
<reference evidence="28" key="1">
    <citation type="journal article" date="2019" name="Sci. Rep.">
        <title>Draft genome of Tanacetum cinerariifolium, the natural source of mosquito coil.</title>
        <authorList>
            <person name="Yamashiro T."/>
            <person name="Shiraishi A."/>
            <person name="Satake H."/>
            <person name="Nakayama K."/>
        </authorList>
    </citation>
    <scope>NUCLEOTIDE SEQUENCE</scope>
</reference>
<dbReference type="GO" id="GO:0016285">
    <property type="term" value="F:alanyl aminopeptidase activity"/>
    <property type="evidence" value="ECO:0007669"/>
    <property type="project" value="UniProtKB-EC"/>
</dbReference>
<feature type="binding site" evidence="18">
    <location>
        <position position="333"/>
    </location>
    <ligand>
        <name>Zn(2+)</name>
        <dbReference type="ChEBI" id="CHEBI:29105"/>
        <note>catalytic</note>
    </ligand>
</feature>
<feature type="transmembrane region" description="Helical" evidence="22">
    <location>
        <begin position="1388"/>
        <end position="1413"/>
    </location>
</feature>
<keyword evidence="10" id="KW-0378">Hydrolase</keyword>
<keyword evidence="15 22" id="KW-0472">Membrane</keyword>
<feature type="coiled-coil region" evidence="20">
    <location>
        <begin position="867"/>
        <end position="898"/>
    </location>
</feature>
<gene>
    <name evidence="28" type="ORF">Tci_020260</name>
</gene>
<dbReference type="InterPro" id="IPR014782">
    <property type="entry name" value="Peptidase_M1_dom"/>
</dbReference>
<dbReference type="Pfam" id="PF11838">
    <property type="entry name" value="ERAP1_C"/>
    <property type="match status" value="2"/>
</dbReference>
<evidence type="ECO:0000256" key="22">
    <source>
        <dbReference type="SAM" id="Phobius"/>
    </source>
</evidence>
<dbReference type="Pfam" id="PF03372">
    <property type="entry name" value="Exo_endo_phos"/>
    <property type="match status" value="1"/>
</dbReference>
<evidence type="ECO:0000256" key="16">
    <source>
        <dbReference type="ARBA" id="ARBA00029840"/>
    </source>
</evidence>
<dbReference type="PANTHER" id="PTHR11533">
    <property type="entry name" value="PROTEASE M1 ZINC METALLOPROTEASE"/>
    <property type="match status" value="1"/>
</dbReference>
<feature type="transmembrane region" description="Helical" evidence="22">
    <location>
        <begin position="1633"/>
        <end position="1654"/>
    </location>
</feature>
<feature type="binding site" evidence="18">
    <location>
        <position position="310"/>
    </location>
    <ligand>
        <name>Zn(2+)</name>
        <dbReference type="ChEBI" id="CHEBI:29105"/>
        <note>catalytic</note>
    </ligand>
</feature>
<keyword evidence="22" id="KW-0812">Transmembrane</keyword>
<dbReference type="PRINTS" id="PR00756">
    <property type="entry name" value="ALADIPTASE"/>
</dbReference>
<keyword evidence="6 28" id="KW-0031">Aminopeptidase</keyword>
<feature type="binding site" evidence="18">
    <location>
        <position position="314"/>
    </location>
    <ligand>
        <name>Zn(2+)</name>
        <dbReference type="ChEBI" id="CHEBI:29105"/>
        <note>catalytic</note>
    </ligand>
</feature>
<comment type="caution">
    <text evidence="28">The sequence shown here is derived from an EMBL/GenBank/DDBJ whole genome shotgun (WGS) entry which is preliminary data.</text>
</comment>
<dbReference type="GO" id="GO:0005615">
    <property type="term" value="C:extracellular space"/>
    <property type="evidence" value="ECO:0007669"/>
    <property type="project" value="TreeGrafter"/>
</dbReference>
<keyword evidence="12 18" id="KW-0862">Zinc</keyword>
<comment type="cofactor">
    <cofactor evidence="18">
        <name>Zn(2+)</name>
        <dbReference type="ChEBI" id="CHEBI:29105"/>
    </cofactor>
    <text evidence="18">Binds 1 zinc ion per subunit.</text>
</comment>
<dbReference type="FunFam" id="2.60.40.1730:FF:000009">
    <property type="entry name" value="Aminopeptidase"/>
    <property type="match status" value="1"/>
</dbReference>
<dbReference type="InterPro" id="IPR045357">
    <property type="entry name" value="Aminopeptidase_N-like_N"/>
</dbReference>
<evidence type="ECO:0000256" key="13">
    <source>
        <dbReference type="ARBA" id="ARBA00022848"/>
    </source>
</evidence>
<evidence type="ECO:0000313" key="28">
    <source>
        <dbReference type="EMBL" id="GEU48282.1"/>
    </source>
</evidence>
<organism evidence="28">
    <name type="scientific">Tanacetum cinerariifolium</name>
    <name type="common">Dalmatian daisy</name>
    <name type="synonym">Chrysanthemum cinerariifolium</name>
    <dbReference type="NCBI Taxonomy" id="118510"/>
    <lineage>
        <taxon>Eukaryota</taxon>
        <taxon>Viridiplantae</taxon>
        <taxon>Streptophyta</taxon>
        <taxon>Embryophyta</taxon>
        <taxon>Tracheophyta</taxon>
        <taxon>Spermatophyta</taxon>
        <taxon>Magnoliopsida</taxon>
        <taxon>eudicotyledons</taxon>
        <taxon>Gunneridae</taxon>
        <taxon>Pentapetalae</taxon>
        <taxon>asterids</taxon>
        <taxon>campanulids</taxon>
        <taxon>Asterales</taxon>
        <taxon>Asteraceae</taxon>
        <taxon>Asteroideae</taxon>
        <taxon>Anthemideae</taxon>
        <taxon>Anthemidinae</taxon>
        <taxon>Tanacetum</taxon>
    </lineage>
</organism>
<dbReference type="GO" id="GO:0006508">
    <property type="term" value="P:proteolysis"/>
    <property type="evidence" value="ECO:0007669"/>
    <property type="project" value="UniProtKB-KW"/>
</dbReference>
<comment type="similarity">
    <text evidence="4">Belongs to the peptidase M1 family.</text>
</comment>
<feature type="transmembrane region" description="Helical" evidence="22">
    <location>
        <begin position="1433"/>
        <end position="1451"/>
    </location>
</feature>
<dbReference type="InterPro" id="IPR024571">
    <property type="entry name" value="ERAP1-like_C_dom"/>
</dbReference>
<dbReference type="FunFam" id="1.10.390.10:FF:000001">
    <property type="entry name" value="Aminopeptidase"/>
    <property type="match status" value="1"/>
</dbReference>
<dbReference type="InterPro" id="IPR005135">
    <property type="entry name" value="Endo/exonuclease/phosphatase"/>
</dbReference>
<evidence type="ECO:0000256" key="19">
    <source>
        <dbReference type="PIRSR" id="PIRSR634016-4"/>
    </source>
</evidence>
<comment type="catalytic activity">
    <reaction evidence="1">
        <text>Release of an N-terminal amino acid, Xaa-|-Yaa- from a peptide, amide or arylamide. Xaa is preferably Ala, but may be most amino acids including Pro (slow action). When a terminal hydrophobic residue is followed by a prolyl residue, the two may be released as an intact Xaa-Pro dipeptide.</text>
        <dbReference type="EC" id="3.4.11.2"/>
    </reaction>
</comment>
<dbReference type="InterPro" id="IPR043502">
    <property type="entry name" value="DNA/RNA_pol_sf"/>
</dbReference>
<evidence type="ECO:0000256" key="12">
    <source>
        <dbReference type="ARBA" id="ARBA00022833"/>
    </source>
</evidence>
<feature type="domain" description="Reverse transcriptase" evidence="23">
    <location>
        <begin position="1054"/>
        <end position="1168"/>
    </location>
</feature>
<dbReference type="GO" id="GO:0043171">
    <property type="term" value="P:peptide catabolic process"/>
    <property type="evidence" value="ECO:0007669"/>
    <property type="project" value="TreeGrafter"/>
</dbReference>
<dbReference type="SUPFAM" id="SSF63737">
    <property type="entry name" value="Leukotriene A4 hydrolase N-terminal domain"/>
    <property type="match status" value="1"/>
</dbReference>
<keyword evidence="14" id="KW-0482">Metalloprotease</keyword>
<evidence type="ECO:0000256" key="2">
    <source>
        <dbReference type="ARBA" id="ARBA00004174"/>
    </source>
</evidence>
<evidence type="ECO:0000256" key="9">
    <source>
        <dbReference type="ARBA" id="ARBA00022723"/>
    </source>
</evidence>
<dbReference type="GO" id="GO:0070006">
    <property type="term" value="F:metalloaminopeptidase activity"/>
    <property type="evidence" value="ECO:0007669"/>
    <property type="project" value="TreeGrafter"/>
</dbReference>
<evidence type="ECO:0000256" key="18">
    <source>
        <dbReference type="PIRSR" id="PIRSR634016-3"/>
    </source>
</evidence>
<evidence type="ECO:0000256" key="20">
    <source>
        <dbReference type="SAM" id="Coils"/>
    </source>
</evidence>
<dbReference type="SUPFAM" id="SSF55486">
    <property type="entry name" value="Metalloproteases ('zincins'), catalytic domain"/>
    <property type="match status" value="2"/>
</dbReference>
<dbReference type="Gene3D" id="3.60.10.10">
    <property type="entry name" value="Endonuclease/exonuclease/phosphatase"/>
    <property type="match status" value="1"/>
</dbReference>
<evidence type="ECO:0000259" key="25">
    <source>
        <dbReference type="Pfam" id="PF03372"/>
    </source>
</evidence>
<dbReference type="Gene3D" id="2.60.40.1730">
    <property type="entry name" value="tricorn interacting facor f3 domain"/>
    <property type="match status" value="1"/>
</dbReference>
<dbReference type="GO" id="GO:0016020">
    <property type="term" value="C:membrane"/>
    <property type="evidence" value="ECO:0007669"/>
    <property type="project" value="TreeGrafter"/>
</dbReference>
<evidence type="ECO:0000256" key="6">
    <source>
        <dbReference type="ARBA" id="ARBA00022438"/>
    </source>
</evidence>
<dbReference type="InterPro" id="IPR034016">
    <property type="entry name" value="M1_APN-typ"/>
</dbReference>
<dbReference type="Pfam" id="PF01433">
    <property type="entry name" value="Peptidase_M1"/>
    <property type="match status" value="1"/>
</dbReference>
<dbReference type="GO" id="GO:0008270">
    <property type="term" value="F:zinc ion binding"/>
    <property type="evidence" value="ECO:0007669"/>
    <property type="project" value="InterPro"/>
</dbReference>
<dbReference type="EC" id="3.4.11.2" evidence="5"/>
<keyword evidence="11" id="KW-0256">Endoplasmic reticulum</keyword>
<evidence type="ECO:0000256" key="7">
    <source>
        <dbReference type="ARBA" id="ARBA00022490"/>
    </source>
</evidence>
<dbReference type="GO" id="GO:0042277">
    <property type="term" value="F:peptide binding"/>
    <property type="evidence" value="ECO:0007669"/>
    <property type="project" value="TreeGrafter"/>
</dbReference>
<evidence type="ECO:0000256" key="8">
    <source>
        <dbReference type="ARBA" id="ARBA00022670"/>
    </source>
</evidence>
<dbReference type="Gene3D" id="1.10.3480.20">
    <property type="match status" value="1"/>
</dbReference>
<evidence type="ECO:0000256" key="14">
    <source>
        <dbReference type="ARBA" id="ARBA00023049"/>
    </source>
</evidence>
<evidence type="ECO:0000259" key="27">
    <source>
        <dbReference type="Pfam" id="PF17900"/>
    </source>
</evidence>
<dbReference type="FunFam" id="1.25.50.20:FF:000002">
    <property type="entry name" value="Aminopeptidase"/>
    <property type="match status" value="1"/>
</dbReference>
<dbReference type="Gene3D" id="2.60.40.1910">
    <property type="match status" value="1"/>
</dbReference>
<evidence type="ECO:0000256" key="17">
    <source>
        <dbReference type="PIRSR" id="PIRSR634016-1"/>
    </source>
</evidence>
<accession>A0A6L2KI07</accession>
<dbReference type="SUPFAM" id="SSF56219">
    <property type="entry name" value="DNase I-like"/>
    <property type="match status" value="1"/>
</dbReference>
<keyword evidence="7" id="KW-0963">Cytoplasm</keyword>
<dbReference type="InterPro" id="IPR000477">
    <property type="entry name" value="RT_dom"/>
</dbReference>
<dbReference type="CDD" id="cd09601">
    <property type="entry name" value="M1_APN-Q_like"/>
    <property type="match status" value="1"/>
</dbReference>
<dbReference type="InterPro" id="IPR050344">
    <property type="entry name" value="Peptidase_M1_aminopeptidases"/>
</dbReference>
<dbReference type="PANTHER" id="PTHR11533:SF174">
    <property type="entry name" value="PUROMYCIN-SENSITIVE AMINOPEPTIDASE-RELATED"/>
    <property type="match status" value="1"/>
</dbReference>
<feature type="region of interest" description="Disordered" evidence="21">
    <location>
        <begin position="483"/>
        <end position="517"/>
    </location>
</feature>
<evidence type="ECO:0000256" key="3">
    <source>
        <dbReference type="ARBA" id="ARBA00004496"/>
    </source>
</evidence>
<evidence type="ECO:0000256" key="15">
    <source>
        <dbReference type="ARBA" id="ARBA00023136"/>
    </source>
</evidence>
<evidence type="ECO:0000256" key="21">
    <source>
        <dbReference type="SAM" id="MobiDB-lite"/>
    </source>
</evidence>
<dbReference type="Gene3D" id="1.10.390.10">
    <property type="entry name" value="Neutral Protease Domain 2"/>
    <property type="match status" value="2"/>
</dbReference>
<dbReference type="SUPFAM" id="SSF56672">
    <property type="entry name" value="DNA/RNA polymerases"/>
    <property type="match status" value="1"/>
</dbReference>
<feature type="active site" description="Proton acceptor" evidence="17">
    <location>
        <position position="311"/>
    </location>
</feature>
<feature type="site" description="Transition state stabilizer" evidence="19">
    <location>
        <position position="395"/>
    </location>
</feature>
<dbReference type="CDD" id="cd01650">
    <property type="entry name" value="RT_nLTR_like"/>
    <property type="match status" value="1"/>
</dbReference>
<name>A0A6L2KI07_TANCI</name>